<keyword evidence="9" id="KW-1185">Reference proteome</keyword>
<proteinExistence type="inferred from homology"/>
<feature type="region of interest" description="Disordered" evidence="6">
    <location>
        <begin position="133"/>
        <end position="162"/>
    </location>
</feature>
<comment type="subcellular location">
    <subcellularLocation>
        <location evidence="1 5">Cytoplasm</location>
    </subcellularLocation>
</comment>
<dbReference type="GO" id="GO:0051082">
    <property type="term" value="F:unfolded protein binding"/>
    <property type="evidence" value="ECO:0007669"/>
    <property type="project" value="UniProtKB-UniRule"/>
</dbReference>
<reference evidence="8 9" key="1">
    <citation type="submission" date="2019-10" db="EMBL/GenBank/DDBJ databases">
        <title>Cognatihalovulum marinum gen. nov. sp. nov., a new member of the family Rhodobacteraceae isolated from deep seawater of the Northwest Indian Ocean.</title>
        <authorList>
            <person name="Ruan C."/>
            <person name="Wang J."/>
            <person name="Zheng X."/>
            <person name="Song L."/>
            <person name="Zhu Y."/>
            <person name="Huang Y."/>
            <person name="Lu Z."/>
            <person name="Du W."/>
            <person name="Huang L."/>
            <person name="Dai X."/>
        </authorList>
    </citation>
    <scope>NUCLEOTIDE SEQUENCE [LARGE SCALE GENOMIC DNA]</scope>
    <source>
        <strain evidence="8 9">2CG4</strain>
    </source>
</reference>
<dbReference type="PIRSF" id="PIRSF036402">
    <property type="entry name" value="Ureas_acces_UreE"/>
    <property type="match status" value="1"/>
</dbReference>
<dbReference type="GO" id="GO:0065003">
    <property type="term" value="P:protein-containing complex assembly"/>
    <property type="evidence" value="ECO:0007669"/>
    <property type="project" value="InterPro"/>
</dbReference>
<sequence length="162" mass="18126">MIRATEVLGSDKGCFDSVTLDHDDRFRRRVAMTTDGGLEFLLDLRRATELAAGQGLRLSDGRVIGVRAADEDLMEVRARDRLHLLRTAWHVGNRHLPCAVHADRLVLRHDHVIAEMLEGLGCEVRRFRGPFTPEGGAYGHGRTHGHDHGHHHAPHDPHPQEG</sequence>
<keyword evidence="2 5" id="KW-0963">Cytoplasm</keyword>
<dbReference type="CDD" id="cd00571">
    <property type="entry name" value="UreE"/>
    <property type="match status" value="1"/>
</dbReference>
<dbReference type="RefSeq" id="WP_154446658.1">
    <property type="nucleotide sequence ID" value="NZ_WIND01000007.1"/>
</dbReference>
<keyword evidence="4 5" id="KW-0143">Chaperone</keyword>
<dbReference type="GO" id="GO:0019627">
    <property type="term" value="P:urea metabolic process"/>
    <property type="evidence" value="ECO:0007669"/>
    <property type="project" value="InterPro"/>
</dbReference>
<comment type="function">
    <text evidence="5">Involved in urease metallocenter assembly. Binds nickel. Probably functions as a nickel donor during metallocenter assembly.</text>
</comment>
<accession>A0A6L5Z1L5</accession>
<feature type="compositionally biased region" description="Basic residues" evidence="6">
    <location>
        <begin position="141"/>
        <end position="153"/>
    </location>
</feature>
<dbReference type="AlphaFoldDB" id="A0A6L5Z1L5"/>
<dbReference type="SMART" id="SM00988">
    <property type="entry name" value="UreE_N"/>
    <property type="match status" value="1"/>
</dbReference>
<evidence type="ECO:0000256" key="4">
    <source>
        <dbReference type="ARBA" id="ARBA00023186"/>
    </source>
</evidence>
<evidence type="ECO:0000256" key="6">
    <source>
        <dbReference type="SAM" id="MobiDB-lite"/>
    </source>
</evidence>
<dbReference type="SUPFAM" id="SSF69287">
    <property type="entry name" value="Urease metallochaperone UreE, N-terminal domain"/>
    <property type="match status" value="1"/>
</dbReference>
<dbReference type="InterPro" id="IPR036118">
    <property type="entry name" value="UreE_N_sf"/>
</dbReference>
<evidence type="ECO:0000256" key="1">
    <source>
        <dbReference type="ARBA" id="ARBA00004496"/>
    </source>
</evidence>
<gene>
    <name evidence="5" type="primary">ureE</name>
    <name evidence="8" type="ORF">GE300_11210</name>
</gene>
<keyword evidence="3 5" id="KW-0533">Nickel</keyword>
<dbReference type="Gene3D" id="2.60.260.20">
    <property type="entry name" value="Urease metallochaperone UreE, N-terminal domain"/>
    <property type="match status" value="1"/>
</dbReference>
<dbReference type="Proteomes" id="UP000474957">
    <property type="component" value="Unassembled WGS sequence"/>
</dbReference>
<dbReference type="GO" id="GO:0016151">
    <property type="term" value="F:nickel cation binding"/>
    <property type="evidence" value="ECO:0007669"/>
    <property type="project" value="UniProtKB-UniRule"/>
</dbReference>
<dbReference type="Gene3D" id="3.30.70.790">
    <property type="entry name" value="UreE, C-terminal domain"/>
    <property type="match status" value="1"/>
</dbReference>
<evidence type="ECO:0000259" key="7">
    <source>
        <dbReference type="SMART" id="SM00988"/>
    </source>
</evidence>
<comment type="similarity">
    <text evidence="5">Belongs to the UreE family.</text>
</comment>
<dbReference type="InterPro" id="IPR012406">
    <property type="entry name" value="UreE"/>
</dbReference>
<evidence type="ECO:0000313" key="9">
    <source>
        <dbReference type="Proteomes" id="UP000474957"/>
    </source>
</evidence>
<dbReference type="InterPro" id="IPR007864">
    <property type="entry name" value="UreE_C_dom"/>
</dbReference>
<dbReference type="EMBL" id="WIND01000007">
    <property type="protein sequence ID" value="MSU90179.1"/>
    <property type="molecule type" value="Genomic_DNA"/>
</dbReference>
<dbReference type="GO" id="GO:0006457">
    <property type="term" value="P:protein folding"/>
    <property type="evidence" value="ECO:0007669"/>
    <property type="project" value="InterPro"/>
</dbReference>
<protein>
    <recommendedName>
        <fullName evidence="5">Urease accessory protein UreE</fullName>
    </recommendedName>
</protein>
<dbReference type="Pfam" id="PF05194">
    <property type="entry name" value="UreE_C"/>
    <property type="match status" value="1"/>
</dbReference>
<evidence type="ECO:0000256" key="5">
    <source>
        <dbReference type="HAMAP-Rule" id="MF_00822"/>
    </source>
</evidence>
<dbReference type="HAMAP" id="MF_00822">
    <property type="entry name" value="UreE"/>
    <property type="match status" value="1"/>
</dbReference>
<feature type="domain" description="UreE urease accessory N-terminal" evidence="7">
    <location>
        <begin position="1"/>
        <end position="64"/>
    </location>
</feature>
<dbReference type="Pfam" id="PF02814">
    <property type="entry name" value="UreE_N"/>
    <property type="match status" value="1"/>
</dbReference>
<evidence type="ECO:0000256" key="2">
    <source>
        <dbReference type="ARBA" id="ARBA00022490"/>
    </source>
</evidence>
<evidence type="ECO:0000313" key="8">
    <source>
        <dbReference type="EMBL" id="MSU90179.1"/>
    </source>
</evidence>
<comment type="caution">
    <text evidence="8">The sequence shown here is derived from an EMBL/GenBank/DDBJ whole genome shotgun (WGS) entry which is preliminary data.</text>
</comment>
<evidence type="ECO:0000256" key="3">
    <source>
        <dbReference type="ARBA" id="ARBA00022596"/>
    </source>
</evidence>
<organism evidence="8 9">
    <name type="scientific">Halovulum marinum</name>
    <dbReference type="NCBI Taxonomy" id="2662447"/>
    <lineage>
        <taxon>Bacteria</taxon>
        <taxon>Pseudomonadati</taxon>
        <taxon>Pseudomonadota</taxon>
        <taxon>Alphaproteobacteria</taxon>
        <taxon>Rhodobacterales</taxon>
        <taxon>Paracoccaceae</taxon>
        <taxon>Halovulum</taxon>
    </lineage>
</organism>
<dbReference type="InterPro" id="IPR004029">
    <property type="entry name" value="UreE_N"/>
</dbReference>
<dbReference type="SUPFAM" id="SSF69737">
    <property type="entry name" value="Urease metallochaperone UreE, C-terminal domain"/>
    <property type="match status" value="1"/>
</dbReference>
<dbReference type="GO" id="GO:0005737">
    <property type="term" value="C:cytoplasm"/>
    <property type="evidence" value="ECO:0007669"/>
    <property type="project" value="UniProtKB-SubCell"/>
</dbReference>
<name>A0A6L5Z1L5_9RHOB</name>